<dbReference type="GO" id="GO:0004519">
    <property type="term" value="F:endonuclease activity"/>
    <property type="evidence" value="ECO:0007669"/>
    <property type="project" value="UniProtKB-KW"/>
</dbReference>
<evidence type="ECO:0000313" key="2">
    <source>
        <dbReference type="EMBL" id="MBC1195087.1"/>
    </source>
</evidence>
<proteinExistence type="predicted"/>
<dbReference type="Pfam" id="PF05685">
    <property type="entry name" value="Uma2"/>
    <property type="match status" value="1"/>
</dbReference>
<gene>
    <name evidence="2" type="ORF">H0901_07300</name>
</gene>
<evidence type="ECO:0000259" key="1">
    <source>
        <dbReference type="Pfam" id="PF05685"/>
    </source>
</evidence>
<dbReference type="PANTHER" id="PTHR47152">
    <property type="entry name" value="SLR2084 PROTEIN-RELATED"/>
    <property type="match status" value="1"/>
</dbReference>
<reference evidence="2 3" key="1">
    <citation type="submission" date="2020-07" db="EMBL/GenBank/DDBJ databases">
        <title>Genomes of two Microcystis aeruginosa (Cyanobacteria) strains from Florida (USA) with disparate toxicogenic potential.</title>
        <authorList>
            <person name="Lefler F.W."/>
            <person name="Barbosa M."/>
            <person name="Berthold D.E."/>
            <person name="Laughinghouse H.D. IV."/>
        </authorList>
    </citation>
    <scope>NUCLEOTIDE SEQUENCE [LARGE SCALE GENOMIC DNA]</scope>
    <source>
        <strain evidence="2 3">BLCCF158</strain>
    </source>
</reference>
<accession>A0A841V352</accession>
<dbReference type="EMBL" id="JACEGC010000023">
    <property type="protein sequence ID" value="MBC1195087.1"/>
    <property type="molecule type" value="Genomic_DNA"/>
</dbReference>
<name>A0A841V352_MICAE</name>
<keyword evidence="2" id="KW-0378">Hydrolase</keyword>
<dbReference type="InterPro" id="IPR008538">
    <property type="entry name" value="Uma2"/>
</dbReference>
<dbReference type="RefSeq" id="WP_185239155.1">
    <property type="nucleotide sequence ID" value="NZ_JACEGC010000023.1"/>
</dbReference>
<organism evidence="2 3">
    <name type="scientific">Microcystis aeruginosa BLCC-F158</name>
    <dbReference type="NCBI Taxonomy" id="2755316"/>
    <lineage>
        <taxon>Bacteria</taxon>
        <taxon>Bacillati</taxon>
        <taxon>Cyanobacteriota</taxon>
        <taxon>Cyanophyceae</taxon>
        <taxon>Oscillatoriophycideae</taxon>
        <taxon>Chroococcales</taxon>
        <taxon>Microcystaceae</taxon>
        <taxon>Microcystis</taxon>
    </lineage>
</organism>
<dbReference type="Proteomes" id="UP000525432">
    <property type="component" value="Unassembled WGS sequence"/>
</dbReference>
<feature type="domain" description="Putative restriction endonuclease" evidence="1">
    <location>
        <begin position="29"/>
        <end position="186"/>
    </location>
</feature>
<evidence type="ECO:0000313" key="3">
    <source>
        <dbReference type="Proteomes" id="UP000525432"/>
    </source>
</evidence>
<keyword evidence="2" id="KW-0255">Endonuclease</keyword>
<dbReference type="AlphaFoldDB" id="A0A841V352"/>
<dbReference type="CDD" id="cd06260">
    <property type="entry name" value="DUF820-like"/>
    <property type="match status" value="1"/>
</dbReference>
<comment type="caution">
    <text evidence="2">The sequence shown here is derived from an EMBL/GenBank/DDBJ whole genome shotgun (WGS) entry which is preliminary data.</text>
</comment>
<keyword evidence="2" id="KW-0540">Nuclease</keyword>
<dbReference type="PANTHER" id="PTHR47152:SF1">
    <property type="entry name" value="SLL1186 PROTEIN"/>
    <property type="match status" value="1"/>
</dbReference>
<protein>
    <submittedName>
        <fullName evidence="2">Uma2 family endonuclease</fullName>
    </submittedName>
</protein>
<sequence>MLLELQEIYVPPGNKVVLENITWQRFETILEELGEHRSARIAYDNELLEIMTPLPKHETDKVVVGDFIKAILEELDIEFYPLGSTTFKKEIMGQGIEPDDCFYIQNEDKVRGKERIDLTIDPPPDLALEIDVTSRTYPQIYAALAVPELWRFEKGELEINVLRGETYIEVEFSPTFPDLPLKEVIPQYLKQVKLIGRNKAMKAFRAWVREQIKSE</sequence>